<dbReference type="AlphaFoldDB" id="A0AA46X2P1"/>
<dbReference type="FunFam" id="3.30.559.10:FF:000007">
    <property type="entry name" value="Dihydrolipoamide acetyltransferase component of pyruvate dehydrogenase complex"/>
    <property type="match status" value="1"/>
</dbReference>
<evidence type="ECO:0000313" key="11">
    <source>
        <dbReference type="Proteomes" id="UP001162740"/>
    </source>
</evidence>
<sequence length="444" mass="47125">MAEVKQFALPDVGEGLTEAEIITWHVKPGDTVAINDTLVEVETAKSLVELPSPYAGLIATLHAAEGDTVEVGTVIVSYGSGVSAGEDVPKDPAPETAPAENPLVSEETGSFEVTSQSEDEPAEERQSVLVGYGPTRAAVARRPRKPGYTPKLCGVSAPDSARPRATPPVRARAKNLGVDLATITPTGPEGLITHRDLDAAVALSTPVEKTGVPSDVRTPIKGVRKVTAEAMVASAFTAPHVTEWVTVDVTETLLLLDRLRANREFKDARLTPLVLIARAALSALRAHPDMNAKWDGEAGEIVQYRDVNLGIAAATPRGLLVPNIKQAQELGTRELCDRLDELIRTARAGKTTPGEMARGTFTITNIGVFGVDGGTPILNPGEAGILCVGQIARRPWEYQGEVALRSVCTLSLSFDHRLVDGQLGSEVLNHIARLLEQPALALAQ</sequence>
<dbReference type="InterPro" id="IPR011053">
    <property type="entry name" value="Single_hybrid_motif"/>
</dbReference>
<dbReference type="InterPro" id="IPR000089">
    <property type="entry name" value="Biotin_lipoyl"/>
</dbReference>
<feature type="region of interest" description="Disordered" evidence="7">
    <location>
        <begin position="83"/>
        <end position="127"/>
    </location>
</feature>
<feature type="compositionally biased region" description="Polar residues" evidence="7">
    <location>
        <begin position="107"/>
        <end position="116"/>
    </location>
</feature>
<dbReference type="Pfam" id="PF02817">
    <property type="entry name" value="E3_binding"/>
    <property type="match status" value="1"/>
</dbReference>
<keyword evidence="5 6" id="KW-0012">Acyltransferase</keyword>
<evidence type="ECO:0000256" key="6">
    <source>
        <dbReference type="RuleBase" id="RU003423"/>
    </source>
</evidence>
<geneLocation type="plasmid" evidence="10 11">
    <name>pGD02.2.1</name>
</geneLocation>
<evidence type="ECO:0000259" key="8">
    <source>
        <dbReference type="PROSITE" id="PS50968"/>
    </source>
</evidence>
<dbReference type="PANTHER" id="PTHR43178:SF5">
    <property type="entry name" value="LIPOAMIDE ACYLTRANSFERASE COMPONENT OF BRANCHED-CHAIN ALPHA-KETO ACID DEHYDROGENASE COMPLEX, MITOCHONDRIAL"/>
    <property type="match status" value="1"/>
</dbReference>
<dbReference type="GO" id="GO:0005737">
    <property type="term" value="C:cytoplasm"/>
    <property type="evidence" value="ECO:0007669"/>
    <property type="project" value="TreeGrafter"/>
</dbReference>
<dbReference type="InterPro" id="IPR036625">
    <property type="entry name" value="E3-bd_dom_sf"/>
</dbReference>
<dbReference type="PROSITE" id="PS51826">
    <property type="entry name" value="PSBD"/>
    <property type="match status" value="1"/>
</dbReference>
<proteinExistence type="inferred from homology"/>
<dbReference type="InterPro" id="IPR023213">
    <property type="entry name" value="CAT-like_dom_sf"/>
</dbReference>
<evidence type="ECO:0000313" key="10">
    <source>
        <dbReference type="EMBL" id="UZF48340.1"/>
    </source>
</evidence>
<feature type="region of interest" description="Disordered" evidence="7">
    <location>
        <begin position="139"/>
        <end position="168"/>
    </location>
</feature>
<dbReference type="EC" id="2.3.1.-" evidence="6"/>
<accession>A0AA46X2P1</accession>
<dbReference type="Gene3D" id="3.30.559.10">
    <property type="entry name" value="Chloramphenicol acetyltransferase-like domain"/>
    <property type="match status" value="1"/>
</dbReference>
<comment type="similarity">
    <text evidence="2 6">Belongs to the 2-oxoacid dehydrogenase family.</text>
</comment>
<dbReference type="Pfam" id="PF00198">
    <property type="entry name" value="2-oxoacid_dh"/>
    <property type="match status" value="1"/>
</dbReference>
<evidence type="ECO:0000256" key="3">
    <source>
        <dbReference type="ARBA" id="ARBA00022679"/>
    </source>
</evidence>
<evidence type="ECO:0000256" key="2">
    <source>
        <dbReference type="ARBA" id="ARBA00007317"/>
    </source>
</evidence>
<name>A0AA46X2P1_RHORH</name>
<dbReference type="RefSeq" id="WP_229581502.1">
    <property type="nucleotide sequence ID" value="NZ_CP083975.1"/>
</dbReference>
<gene>
    <name evidence="10" type="ORF">KUM34_028825</name>
</gene>
<dbReference type="PANTHER" id="PTHR43178">
    <property type="entry name" value="DIHYDROLIPOAMIDE ACETYLTRANSFERASE COMPONENT OF PYRUVATE DEHYDROGENASE COMPLEX"/>
    <property type="match status" value="1"/>
</dbReference>
<dbReference type="SUPFAM" id="SSF51230">
    <property type="entry name" value="Single hybrid motif"/>
    <property type="match status" value="1"/>
</dbReference>
<reference evidence="10 11" key="1">
    <citation type="journal article" date="2021" name="Front. Microbiol.">
        <title>Bacterial Transformation of Aromatic Monomers in Softwood Black Liquor.</title>
        <authorList>
            <person name="Navas L.E."/>
            <person name="Dexter G."/>
            <person name="Liu J."/>
            <person name="Levy-Booth D."/>
            <person name="Cho M."/>
            <person name="Jang S.K."/>
            <person name="Mansfield S.D."/>
            <person name="Renneckar S."/>
            <person name="Mohn W.W."/>
            <person name="Eltis L.D."/>
        </authorList>
    </citation>
    <scope>NUCLEOTIDE SEQUENCE [LARGE SCALE GENOMIC DNA]</scope>
    <source>
        <strain evidence="10 11">GD02</strain>
    </source>
</reference>
<dbReference type="GO" id="GO:0016407">
    <property type="term" value="F:acetyltransferase activity"/>
    <property type="evidence" value="ECO:0007669"/>
    <property type="project" value="TreeGrafter"/>
</dbReference>
<dbReference type="InterPro" id="IPR001078">
    <property type="entry name" value="2-oxoacid_DH_actylTfrase"/>
</dbReference>
<dbReference type="Gene3D" id="2.40.50.100">
    <property type="match status" value="1"/>
</dbReference>
<evidence type="ECO:0000256" key="7">
    <source>
        <dbReference type="SAM" id="MobiDB-lite"/>
    </source>
</evidence>
<keyword evidence="10" id="KW-0614">Plasmid</keyword>
<evidence type="ECO:0000256" key="5">
    <source>
        <dbReference type="ARBA" id="ARBA00023315"/>
    </source>
</evidence>
<dbReference type="CDD" id="cd06849">
    <property type="entry name" value="lipoyl_domain"/>
    <property type="match status" value="1"/>
</dbReference>
<evidence type="ECO:0000256" key="1">
    <source>
        <dbReference type="ARBA" id="ARBA00001938"/>
    </source>
</evidence>
<dbReference type="SUPFAM" id="SSF52777">
    <property type="entry name" value="CoA-dependent acyltransferases"/>
    <property type="match status" value="1"/>
</dbReference>
<dbReference type="PROSITE" id="PS50968">
    <property type="entry name" value="BIOTINYL_LIPOYL"/>
    <property type="match status" value="1"/>
</dbReference>
<dbReference type="Gene3D" id="4.10.320.10">
    <property type="entry name" value="E3-binding domain"/>
    <property type="match status" value="1"/>
</dbReference>
<dbReference type="InterPro" id="IPR004167">
    <property type="entry name" value="PSBD"/>
</dbReference>
<keyword evidence="3 6" id="KW-0808">Transferase</keyword>
<dbReference type="GO" id="GO:0031405">
    <property type="term" value="F:lipoic acid binding"/>
    <property type="evidence" value="ECO:0007669"/>
    <property type="project" value="TreeGrafter"/>
</dbReference>
<dbReference type="EMBL" id="CP083975">
    <property type="protein sequence ID" value="UZF48340.1"/>
    <property type="molecule type" value="Genomic_DNA"/>
</dbReference>
<dbReference type="SUPFAM" id="SSF47005">
    <property type="entry name" value="Peripheral subunit-binding domain of 2-oxo acid dehydrogenase complex"/>
    <property type="match status" value="1"/>
</dbReference>
<feature type="domain" description="Lipoyl-binding" evidence="8">
    <location>
        <begin position="4"/>
        <end position="79"/>
    </location>
</feature>
<feature type="domain" description="Peripheral subunit-binding (PSBD)" evidence="9">
    <location>
        <begin position="164"/>
        <end position="201"/>
    </location>
</feature>
<evidence type="ECO:0000256" key="4">
    <source>
        <dbReference type="ARBA" id="ARBA00022823"/>
    </source>
</evidence>
<evidence type="ECO:0000259" key="9">
    <source>
        <dbReference type="PROSITE" id="PS51826"/>
    </source>
</evidence>
<comment type="cofactor">
    <cofactor evidence="1 6">
        <name>(R)-lipoate</name>
        <dbReference type="ChEBI" id="CHEBI:83088"/>
    </cofactor>
</comment>
<dbReference type="Pfam" id="PF00364">
    <property type="entry name" value="Biotin_lipoyl"/>
    <property type="match status" value="1"/>
</dbReference>
<organism evidence="10 11">
    <name type="scientific">Rhodococcus rhodochrous</name>
    <dbReference type="NCBI Taxonomy" id="1829"/>
    <lineage>
        <taxon>Bacteria</taxon>
        <taxon>Bacillati</taxon>
        <taxon>Actinomycetota</taxon>
        <taxon>Actinomycetes</taxon>
        <taxon>Mycobacteriales</taxon>
        <taxon>Nocardiaceae</taxon>
        <taxon>Rhodococcus</taxon>
    </lineage>
</organism>
<protein>
    <recommendedName>
        <fullName evidence="6">Dihydrolipoamide acetyltransferase component of pyruvate dehydrogenase complex</fullName>
        <ecNumber evidence="6">2.3.1.-</ecNumber>
    </recommendedName>
</protein>
<keyword evidence="4 6" id="KW-0450">Lipoyl</keyword>
<dbReference type="InterPro" id="IPR050743">
    <property type="entry name" value="2-oxoacid_DH_E2_comp"/>
</dbReference>
<dbReference type="Proteomes" id="UP001162740">
    <property type="component" value="Plasmid pGD02.2.1"/>
</dbReference>